<organism evidence="1 2">
    <name type="scientific">Enterococcus lactis</name>
    <dbReference type="NCBI Taxonomy" id="357441"/>
    <lineage>
        <taxon>Bacteria</taxon>
        <taxon>Bacillati</taxon>
        <taxon>Bacillota</taxon>
        <taxon>Bacilli</taxon>
        <taxon>Lactobacillales</taxon>
        <taxon>Enterococcaceae</taxon>
        <taxon>Enterococcus</taxon>
    </lineage>
</organism>
<dbReference type="SUPFAM" id="SSF51161">
    <property type="entry name" value="Trimeric LpxA-like enzymes"/>
    <property type="match status" value="2"/>
</dbReference>
<dbReference type="AlphaFoldDB" id="A0AAW4QM61"/>
<reference evidence="1" key="1">
    <citation type="journal article" date="2022" name="J. Anim. Sci.">
        <title>Whole genome sequence analyses-based assessment of virulence potential and antimicrobial susceptibilities and resistance of Enterococcus faecium strains isolated from commercial swine and cattle probiotic products.</title>
        <authorList>
            <person name="Shridhar P.B."/>
            <person name="Amachawadi R.G."/>
            <person name="Tokach M."/>
            <person name="Patel I."/>
            <person name="Gangiredla J."/>
            <person name="Mammel M."/>
            <person name="Nagaraja T.G."/>
        </authorList>
    </citation>
    <scope>NUCLEOTIDE SEQUENCE</scope>
    <source>
        <strain evidence="1">EF216</strain>
    </source>
</reference>
<sequence>MSSLIEKVIKKVTGKKEFILSKDVPLTYIIHFGSRFLIGLLRGKIRGIGITKGSKLFIGARVKIYCKNKLNFGDNVRIEDSVFINGLSKNGIVLGNRVKIGRGSEINCSGSLANLGKGISIGDNSSFAENTYFGAAGGISIGGDVISGQNVRFHSENHNYQNSNVLIRLQGVNQKGIVVGNNVWIGSGVVFLDGSRIGDGCVIAANTVVKGEYSDNSVIAGVPSKFIKYRIG</sequence>
<keyword evidence="1" id="KW-0012">Acyltransferase</keyword>
<name>A0AAW4QM61_9ENTE</name>
<dbReference type="InterPro" id="IPR011004">
    <property type="entry name" value="Trimer_LpxA-like_sf"/>
</dbReference>
<evidence type="ECO:0000313" key="2">
    <source>
        <dbReference type="Proteomes" id="UP000704433"/>
    </source>
</evidence>
<dbReference type="Proteomes" id="UP000704433">
    <property type="component" value="Unassembled WGS sequence"/>
</dbReference>
<comment type="caution">
    <text evidence="1">The sequence shown here is derived from an EMBL/GenBank/DDBJ whole genome shotgun (WGS) entry which is preliminary data.</text>
</comment>
<evidence type="ECO:0000313" key="1">
    <source>
        <dbReference type="EMBL" id="MBX4195088.1"/>
    </source>
</evidence>
<protein>
    <submittedName>
        <fullName evidence="1">Acyltransferase</fullName>
    </submittedName>
</protein>
<dbReference type="InterPro" id="IPR051159">
    <property type="entry name" value="Hexapeptide_acetyltransf"/>
</dbReference>
<keyword evidence="1" id="KW-0808">Transferase</keyword>
<dbReference type="InterPro" id="IPR001451">
    <property type="entry name" value="Hexapep"/>
</dbReference>
<gene>
    <name evidence="1" type="ORF">KYX84_13150</name>
</gene>
<dbReference type="CDD" id="cd04647">
    <property type="entry name" value="LbH_MAT_like"/>
    <property type="match status" value="1"/>
</dbReference>
<dbReference type="EMBL" id="JAIFOD010000070">
    <property type="protein sequence ID" value="MBX4195088.1"/>
    <property type="molecule type" value="Genomic_DNA"/>
</dbReference>
<dbReference type="PANTHER" id="PTHR23416">
    <property type="entry name" value="SIALIC ACID SYNTHASE-RELATED"/>
    <property type="match status" value="1"/>
</dbReference>
<proteinExistence type="predicted"/>
<dbReference type="Pfam" id="PF00132">
    <property type="entry name" value="Hexapep"/>
    <property type="match status" value="1"/>
</dbReference>
<accession>A0AAW4QM61</accession>
<dbReference type="Gene3D" id="2.160.10.10">
    <property type="entry name" value="Hexapeptide repeat proteins"/>
    <property type="match status" value="2"/>
</dbReference>
<dbReference type="GO" id="GO:0016746">
    <property type="term" value="F:acyltransferase activity"/>
    <property type="evidence" value="ECO:0007669"/>
    <property type="project" value="UniProtKB-KW"/>
</dbReference>